<accession>A0A6C0GU81</accession>
<evidence type="ECO:0000313" key="2">
    <source>
        <dbReference type="Proteomes" id="UP000480178"/>
    </source>
</evidence>
<keyword evidence="2" id="KW-1185">Reference proteome</keyword>
<dbReference type="RefSeq" id="WP_162447046.1">
    <property type="nucleotide sequence ID" value="NZ_CP048222.1"/>
</dbReference>
<sequence>MRQLVDEAILKIKTEHPSYIIYTASIWTDAESAASAVNFDSEESSIQKVAKSNEWNKKHYERLLNEGNIDQAQLYLPEEGRNTNPADFELRDYVELDNKSFQINWESETDGECWDILEHELKEIGEYAFVKIKQLNIHADFELAVNGRQDWYEFTWRVD</sequence>
<dbReference type="AlphaFoldDB" id="A0A6C0GU81"/>
<dbReference type="EMBL" id="CP048222">
    <property type="protein sequence ID" value="QHT71103.1"/>
    <property type="molecule type" value="Genomic_DNA"/>
</dbReference>
<gene>
    <name evidence="1" type="ORF">GXP67_32840</name>
</gene>
<organism evidence="1 2">
    <name type="scientific">Rhodocytophaga rosea</name>
    <dbReference type="NCBI Taxonomy" id="2704465"/>
    <lineage>
        <taxon>Bacteria</taxon>
        <taxon>Pseudomonadati</taxon>
        <taxon>Bacteroidota</taxon>
        <taxon>Cytophagia</taxon>
        <taxon>Cytophagales</taxon>
        <taxon>Rhodocytophagaceae</taxon>
        <taxon>Rhodocytophaga</taxon>
    </lineage>
</organism>
<protein>
    <submittedName>
        <fullName evidence="1">Uncharacterized protein</fullName>
    </submittedName>
</protein>
<evidence type="ECO:0000313" key="1">
    <source>
        <dbReference type="EMBL" id="QHT71103.1"/>
    </source>
</evidence>
<name>A0A6C0GU81_9BACT</name>
<dbReference type="Proteomes" id="UP000480178">
    <property type="component" value="Chromosome"/>
</dbReference>
<proteinExistence type="predicted"/>
<reference evidence="1 2" key="1">
    <citation type="submission" date="2020-01" db="EMBL/GenBank/DDBJ databases">
        <authorList>
            <person name="Kim M.K."/>
        </authorList>
    </citation>
    <scope>NUCLEOTIDE SEQUENCE [LARGE SCALE GENOMIC DNA]</scope>
    <source>
        <strain evidence="1 2">172606-1</strain>
    </source>
</reference>
<dbReference type="KEGG" id="rhoz:GXP67_32840"/>